<evidence type="ECO:0000256" key="1">
    <source>
        <dbReference type="ARBA" id="ARBA00010633"/>
    </source>
</evidence>
<evidence type="ECO:0000313" key="6">
    <source>
        <dbReference type="EMBL" id="CAK0815649.1"/>
    </source>
</evidence>
<evidence type="ECO:0000256" key="3">
    <source>
        <dbReference type="ARBA" id="ARBA00022679"/>
    </source>
</evidence>
<dbReference type="SUPFAM" id="SSF53335">
    <property type="entry name" value="S-adenosyl-L-methionine-dependent methyltransferases"/>
    <property type="match status" value="1"/>
</dbReference>
<dbReference type="Proteomes" id="UP001189429">
    <property type="component" value="Unassembled WGS sequence"/>
</dbReference>
<feature type="domain" description="Methyltransferase" evidence="5">
    <location>
        <begin position="128"/>
        <end position="197"/>
    </location>
</feature>
<dbReference type="PANTHER" id="PTHR13610">
    <property type="entry name" value="METHYLTRANSFERASE DOMAIN-CONTAINING PROTEIN"/>
    <property type="match status" value="1"/>
</dbReference>
<keyword evidence="3" id="KW-0808">Transferase</keyword>
<evidence type="ECO:0000256" key="4">
    <source>
        <dbReference type="ARBA" id="ARBA00022691"/>
    </source>
</evidence>
<proteinExistence type="inferred from homology"/>
<gene>
    <name evidence="6" type="ORF">PCOR1329_LOCUS18878</name>
</gene>
<comment type="similarity">
    <text evidence="1">Belongs to the ANT/ATPSC lysine N-methyltransferase family.</text>
</comment>
<evidence type="ECO:0000259" key="5">
    <source>
        <dbReference type="Pfam" id="PF13649"/>
    </source>
</evidence>
<evidence type="ECO:0000313" key="7">
    <source>
        <dbReference type="Proteomes" id="UP001189429"/>
    </source>
</evidence>
<dbReference type="InterPro" id="IPR026170">
    <property type="entry name" value="FAM173A/B"/>
</dbReference>
<dbReference type="Gene3D" id="3.40.50.150">
    <property type="entry name" value="Vaccinia Virus protein VP39"/>
    <property type="match status" value="1"/>
</dbReference>
<keyword evidence="2" id="KW-0489">Methyltransferase</keyword>
<dbReference type="InterPro" id="IPR041698">
    <property type="entry name" value="Methyltransf_25"/>
</dbReference>
<sequence>MLGRRGARLCLGITSRRSRGRPPQLGAGVGEIRGKAQGPRCKAAGVLPLRDPLALRGRRAEGPAALRGRVRGRRGGPCAVAVLVARRERAVRLGGHRPDAIEAALELLRAGTPLGDAAAPSGGGALFVDLGCGDGCVVCAVVQRFGCRGVGVDVLPGAVAQARAAAGGLPPARGGGARFLCADMADVRLAEADIVFLYLPPDMARDVVLGLLPASGLRAGTHVLINDAADGLRHGCGLRHLRRARSRGGGQPVDLFEWLGQGATAGRPLVSRFFAEPLGGARQQVSPWDSAQ</sequence>
<comment type="caution">
    <text evidence="6">The sequence shown here is derived from an EMBL/GenBank/DDBJ whole genome shotgun (WGS) entry which is preliminary data.</text>
</comment>
<keyword evidence="4" id="KW-0949">S-adenosyl-L-methionine</keyword>
<keyword evidence="7" id="KW-1185">Reference proteome</keyword>
<protein>
    <recommendedName>
        <fullName evidence="5">Methyltransferase domain-containing protein</fullName>
    </recommendedName>
</protein>
<dbReference type="InterPro" id="IPR029063">
    <property type="entry name" value="SAM-dependent_MTases_sf"/>
</dbReference>
<organism evidence="6 7">
    <name type="scientific">Prorocentrum cordatum</name>
    <dbReference type="NCBI Taxonomy" id="2364126"/>
    <lineage>
        <taxon>Eukaryota</taxon>
        <taxon>Sar</taxon>
        <taxon>Alveolata</taxon>
        <taxon>Dinophyceae</taxon>
        <taxon>Prorocentrales</taxon>
        <taxon>Prorocentraceae</taxon>
        <taxon>Prorocentrum</taxon>
    </lineage>
</organism>
<dbReference type="PANTHER" id="PTHR13610:SF11">
    <property type="entry name" value="METHYLTRANSFERASE DOMAIN-CONTAINING PROTEIN"/>
    <property type="match status" value="1"/>
</dbReference>
<reference evidence="6" key="1">
    <citation type="submission" date="2023-10" db="EMBL/GenBank/DDBJ databases">
        <authorList>
            <person name="Chen Y."/>
            <person name="Shah S."/>
            <person name="Dougan E. K."/>
            <person name="Thang M."/>
            <person name="Chan C."/>
        </authorList>
    </citation>
    <scope>NUCLEOTIDE SEQUENCE [LARGE SCALE GENOMIC DNA]</scope>
</reference>
<dbReference type="EMBL" id="CAUYUJ010005969">
    <property type="protein sequence ID" value="CAK0815649.1"/>
    <property type="molecule type" value="Genomic_DNA"/>
</dbReference>
<name>A0ABN9RAV2_9DINO</name>
<dbReference type="Pfam" id="PF13649">
    <property type="entry name" value="Methyltransf_25"/>
    <property type="match status" value="1"/>
</dbReference>
<accession>A0ABN9RAV2</accession>
<evidence type="ECO:0000256" key="2">
    <source>
        <dbReference type="ARBA" id="ARBA00022603"/>
    </source>
</evidence>
<dbReference type="CDD" id="cd02440">
    <property type="entry name" value="AdoMet_MTases"/>
    <property type="match status" value="1"/>
</dbReference>